<name>A0AAU7QB47_9GAMM</name>
<evidence type="ECO:0000256" key="5">
    <source>
        <dbReference type="ARBA" id="ARBA00066962"/>
    </source>
</evidence>
<dbReference type="Gene3D" id="2.60.40.1180">
    <property type="entry name" value="Golgi alpha-mannosidase II"/>
    <property type="match status" value="2"/>
</dbReference>
<dbReference type="Gene3D" id="2.60.40.1760">
    <property type="entry name" value="glycosyl hydrolase (family 31)"/>
    <property type="match status" value="1"/>
</dbReference>
<dbReference type="EC" id="3.2.1.177" evidence="5"/>
<feature type="domain" description="Glycoside hydrolase family 31 TIM barrel" evidence="7">
    <location>
        <begin position="262"/>
        <end position="576"/>
    </location>
</feature>
<dbReference type="FunFam" id="3.20.20.80:FF:000053">
    <property type="entry name" value="Alpha-xylosidase YicI"/>
    <property type="match status" value="1"/>
</dbReference>
<evidence type="ECO:0000256" key="3">
    <source>
        <dbReference type="ARBA" id="ARBA00023295"/>
    </source>
</evidence>
<dbReference type="GO" id="GO:0061634">
    <property type="term" value="F:alpha-D-xyloside xylohydrolase"/>
    <property type="evidence" value="ECO:0007669"/>
    <property type="project" value="UniProtKB-EC"/>
</dbReference>
<dbReference type="CDD" id="cd06593">
    <property type="entry name" value="GH31_xylosidase_YicI"/>
    <property type="match status" value="1"/>
</dbReference>
<dbReference type="InterPro" id="IPR017853">
    <property type="entry name" value="GH"/>
</dbReference>
<gene>
    <name evidence="10" type="primary">yicI</name>
    <name evidence="10" type="ORF">ABK905_02820</name>
</gene>
<evidence type="ECO:0000259" key="9">
    <source>
        <dbReference type="Pfam" id="PF21365"/>
    </source>
</evidence>
<dbReference type="GO" id="GO:0005975">
    <property type="term" value="P:carbohydrate metabolic process"/>
    <property type="evidence" value="ECO:0007669"/>
    <property type="project" value="InterPro"/>
</dbReference>
<sequence length="776" mass="87624">MKISDGNWLIQPGLVLTHPLRVFEVRRQERELVIYAAPRDVSARGDQLDTPRCSPCGFFSPQSGVIGVRIEHFQGIAPQLPCFPLNRDPAAVIHIEDHDDSASLRSGPLAVRVSKGETWALDFLHDGRRITGSGARSGGYIQNQHEGKNYVFERLDLAVGETVYGLGERFGALVKNGQAIETWNQDGGTSTEQSYKNIPFYLTNRGYGVLVNHPECVSFEVASEKVSKVQFSVEGEYLEYLVIDGPSPKQVLDGYTRLTGKPALPPAWSFGLWLTTSFTTDYDEQTVNRFIDGMAQRRLPLHVFHFDCFWMKAFQWCDFTWDPDVFPDPEGMLRRLKGRGLKICLWINPYIGQKSPLFKQGMEQGYLLKRPDGRVWQWDRWQPGLAIVDFTHPAACAWYTGHLRRLLEMGVDCFKTDFGERIPTDVTWFNGADPQRMHNHYAYLYNKVVFQLLQEIRGREDAVLFARSASVGAQQFPVHWGGDCYANYESMAESLRGGLSLGMSGFGFWSHDIGGFENTAPAHVYKRWCAFGLLSSHSRLHGSKSYRVPWVYDEEACDVLRLFTQWKCRLMPYLYQAAIQAATAGTPMMRAMMLEFPDDPGCDYLDRQYMLGDALLVAPVFSEHGEVDVYLPPGRWTHLFSNEEAAGGWHKERHDFLSLPLYVRENTLLPLGQNDQKPDYDYTVAPAFQLFALGEGRQAVCRLSSCSAKTRFTLVAERRGQDIYLCAEGEARDWTLCLRNIHRIASVNGGLGADGALGIIITPDPGAEKISIRLAN</sequence>
<keyword evidence="3 6" id="KW-0326">Glycosidase</keyword>
<evidence type="ECO:0000313" key="10">
    <source>
        <dbReference type="EMBL" id="XBS70229.1"/>
    </source>
</evidence>
<dbReference type="InterPro" id="IPR000322">
    <property type="entry name" value="Glyco_hydro_31_TIM"/>
</dbReference>
<dbReference type="GO" id="GO:0030246">
    <property type="term" value="F:carbohydrate binding"/>
    <property type="evidence" value="ECO:0007669"/>
    <property type="project" value="InterPro"/>
</dbReference>
<dbReference type="Gene3D" id="3.20.20.80">
    <property type="entry name" value="Glycosidases"/>
    <property type="match status" value="1"/>
</dbReference>
<comment type="catalytic activity">
    <reaction evidence="4">
        <text>Hydrolysis of terminal, non-reducing alpha-D-xylose residues with release of alpha-D-xylose.</text>
        <dbReference type="EC" id="3.2.1.177"/>
    </reaction>
</comment>
<dbReference type="Pfam" id="PF01055">
    <property type="entry name" value="Glyco_hydro_31_2nd"/>
    <property type="match status" value="1"/>
</dbReference>
<dbReference type="Pfam" id="PF13802">
    <property type="entry name" value="Gal_mutarotas_2"/>
    <property type="match status" value="1"/>
</dbReference>
<dbReference type="InterPro" id="IPR048395">
    <property type="entry name" value="Glyco_hydro_31_C"/>
</dbReference>
<dbReference type="SUPFAM" id="SSF74650">
    <property type="entry name" value="Galactose mutarotase-like"/>
    <property type="match status" value="1"/>
</dbReference>
<keyword evidence="2 6" id="KW-0378">Hydrolase</keyword>
<feature type="domain" description="Glycoside hydrolase family 31 N-terminal" evidence="8">
    <location>
        <begin position="64"/>
        <end position="219"/>
    </location>
</feature>
<organism evidence="10">
    <name type="scientific">Acerihabitans sp. KWT182</name>
    <dbReference type="NCBI Taxonomy" id="3157919"/>
    <lineage>
        <taxon>Bacteria</taxon>
        <taxon>Pseudomonadati</taxon>
        <taxon>Pseudomonadota</taxon>
        <taxon>Gammaproteobacteria</taxon>
        <taxon>Enterobacterales</taxon>
        <taxon>Pectobacteriaceae</taxon>
        <taxon>Acerihabitans</taxon>
    </lineage>
</organism>
<dbReference type="InterPro" id="IPR050985">
    <property type="entry name" value="Alpha-glycosidase_related"/>
</dbReference>
<dbReference type="Pfam" id="PF21365">
    <property type="entry name" value="Glyco_hydro_31_3rd"/>
    <property type="match status" value="1"/>
</dbReference>
<evidence type="ECO:0000256" key="1">
    <source>
        <dbReference type="ARBA" id="ARBA00007806"/>
    </source>
</evidence>
<proteinExistence type="inferred from homology"/>
<feature type="domain" description="Glycosyl hydrolase family 31 C-terminal" evidence="9">
    <location>
        <begin position="585"/>
        <end position="668"/>
    </location>
</feature>
<evidence type="ECO:0000259" key="7">
    <source>
        <dbReference type="Pfam" id="PF01055"/>
    </source>
</evidence>
<dbReference type="InterPro" id="IPR013780">
    <property type="entry name" value="Glyco_hydro_b"/>
</dbReference>
<dbReference type="PANTHER" id="PTHR43053">
    <property type="entry name" value="GLYCOSIDASE FAMILY 31"/>
    <property type="match status" value="1"/>
</dbReference>
<protein>
    <recommendedName>
        <fullName evidence="5">alpha-D-xyloside xylohydrolase</fullName>
        <ecNumber evidence="5">3.2.1.177</ecNumber>
    </recommendedName>
</protein>
<comment type="similarity">
    <text evidence="1 6">Belongs to the glycosyl hydrolase 31 family.</text>
</comment>
<dbReference type="InterPro" id="IPR025887">
    <property type="entry name" value="Glyco_hydro_31_N_dom"/>
</dbReference>
<dbReference type="CDD" id="cd14752">
    <property type="entry name" value="GH31_N"/>
    <property type="match status" value="1"/>
</dbReference>
<dbReference type="AlphaFoldDB" id="A0AAU7QB47"/>
<evidence type="ECO:0000259" key="8">
    <source>
        <dbReference type="Pfam" id="PF13802"/>
    </source>
</evidence>
<dbReference type="NCBIfam" id="NF007940">
    <property type="entry name" value="PRK10658.1"/>
    <property type="match status" value="1"/>
</dbReference>
<reference evidence="10" key="1">
    <citation type="submission" date="2024-06" db="EMBL/GenBank/DDBJ databases">
        <authorList>
            <person name="Coelho C."/>
            <person name="Bento M."/>
            <person name="Garcia E."/>
            <person name="Camelo A."/>
            <person name="Brandao I."/>
            <person name="Espirito Santo C."/>
            <person name="Trovao J."/>
            <person name="Verissimo A."/>
            <person name="Costa J."/>
            <person name="Tiago I."/>
        </authorList>
    </citation>
    <scope>NUCLEOTIDE SEQUENCE</scope>
    <source>
        <strain evidence="10">KWT182</strain>
    </source>
</reference>
<dbReference type="SUPFAM" id="SSF51445">
    <property type="entry name" value="(Trans)glycosidases"/>
    <property type="match status" value="1"/>
</dbReference>
<evidence type="ECO:0000256" key="4">
    <source>
        <dbReference type="ARBA" id="ARBA00052064"/>
    </source>
</evidence>
<dbReference type="EMBL" id="CP157947">
    <property type="protein sequence ID" value="XBS70229.1"/>
    <property type="molecule type" value="Genomic_DNA"/>
</dbReference>
<dbReference type="SUPFAM" id="SSF51011">
    <property type="entry name" value="Glycosyl hydrolase domain"/>
    <property type="match status" value="1"/>
</dbReference>
<dbReference type="SUPFAM" id="SSF117125">
    <property type="entry name" value="Putative glucosidase YicI, C-terminal domain"/>
    <property type="match status" value="1"/>
</dbReference>
<dbReference type="InterPro" id="IPR011013">
    <property type="entry name" value="Gal_mutarotase_sf_dom"/>
</dbReference>
<accession>A0AAU7QB47</accession>
<dbReference type="PANTHER" id="PTHR43053:SF4">
    <property type="entry name" value="MYOGENESIS-REGULATING GLYCOSIDASE"/>
    <property type="match status" value="1"/>
</dbReference>
<evidence type="ECO:0000256" key="6">
    <source>
        <dbReference type="RuleBase" id="RU361185"/>
    </source>
</evidence>
<evidence type="ECO:0000256" key="2">
    <source>
        <dbReference type="ARBA" id="ARBA00022801"/>
    </source>
</evidence>